<comment type="subunit">
    <text evidence="1">Component of the mitochondrial small ribosomal subunit.</text>
</comment>
<dbReference type="PANTHER" id="PTHR28066:SF1">
    <property type="entry name" value="SMALL RIBOSOMAL SUBUNIT PROTEIN MS37"/>
    <property type="match status" value="1"/>
</dbReference>
<keyword evidence="1" id="KW-0687">Ribonucleoprotein</keyword>
<comment type="similarity">
    <text evidence="1">Belongs to the mitochondrion-specific ribosomal protein mS37 family.</text>
</comment>
<dbReference type="GO" id="GO:0032543">
    <property type="term" value="P:mitochondrial translation"/>
    <property type="evidence" value="ECO:0007669"/>
    <property type="project" value="InterPro"/>
</dbReference>
<name>A0A4R8QN45_9PEZI</name>
<sequence length="97" mass="10715">MAKQPMRLPPLKVLRVKQPNKKPENPCIAVMSSVLACWASAGYNTQGCAALENALRTCMDQPAAPPQASSSINYHLNRMQDRVIPRSKEKKPVKNSI</sequence>
<comment type="caution">
    <text evidence="2">The sequence shown here is derived from an EMBL/GenBank/DDBJ whole genome shotgun (WGS) entry which is preliminary data.</text>
</comment>
<evidence type="ECO:0000313" key="2">
    <source>
        <dbReference type="EMBL" id="TDZ40462.1"/>
    </source>
</evidence>
<protein>
    <recommendedName>
        <fullName evidence="1">Small ribosomal subunit protein mS37</fullName>
    </recommendedName>
</protein>
<proteinExistence type="inferred from homology"/>
<dbReference type="PANTHER" id="PTHR28066">
    <property type="entry name" value="37S RIBOSOMAL PROTEIN MRP10, MITOCHONDRIAL"/>
    <property type="match status" value="1"/>
</dbReference>
<evidence type="ECO:0000313" key="3">
    <source>
        <dbReference type="Proteomes" id="UP000295083"/>
    </source>
</evidence>
<dbReference type="AlphaFoldDB" id="A0A4R8QN45"/>
<keyword evidence="1" id="KW-0496">Mitochondrion</keyword>
<gene>
    <name evidence="2" type="ORF">C8035_v004100</name>
</gene>
<reference evidence="2 3" key="1">
    <citation type="submission" date="2018-11" db="EMBL/GenBank/DDBJ databases">
        <title>Genome sequence and assembly of Colletotrichum spinosum.</title>
        <authorList>
            <person name="Gan P."/>
            <person name="Shirasu K."/>
        </authorList>
    </citation>
    <scope>NUCLEOTIDE SEQUENCE [LARGE SCALE GENOMIC DNA]</scope>
    <source>
        <strain evidence="2 3">CBS 515.97</strain>
    </source>
</reference>
<dbReference type="EMBL" id="QAPG01000005">
    <property type="protein sequence ID" value="TDZ40462.1"/>
    <property type="molecule type" value="Genomic_DNA"/>
</dbReference>
<comment type="function">
    <text evidence="1">Component of the mitochondrial ribosome (mitoribosome), a dedicated translation machinery responsible for the synthesis of mitochondrial genome-encoded proteins, including at least some of the essential transmembrane subunits of the mitochondrial respiratory chain. The mitoribosomes are attached to the mitochondrial inner membrane and translation products are cotranslationally integrated into the membrane.</text>
</comment>
<dbReference type="GO" id="GO:0003735">
    <property type="term" value="F:structural constituent of ribosome"/>
    <property type="evidence" value="ECO:0007669"/>
    <property type="project" value="InterPro"/>
</dbReference>
<dbReference type="PIRSF" id="PIRSF037706">
    <property type="entry name" value="MRP10"/>
    <property type="match status" value="1"/>
</dbReference>
<accession>A0A4R8QN45</accession>
<organism evidence="2 3">
    <name type="scientific">Colletotrichum spinosum</name>
    <dbReference type="NCBI Taxonomy" id="1347390"/>
    <lineage>
        <taxon>Eukaryota</taxon>
        <taxon>Fungi</taxon>
        <taxon>Dikarya</taxon>
        <taxon>Ascomycota</taxon>
        <taxon>Pezizomycotina</taxon>
        <taxon>Sordariomycetes</taxon>
        <taxon>Hypocreomycetidae</taxon>
        <taxon>Glomerellales</taxon>
        <taxon>Glomerellaceae</taxon>
        <taxon>Colletotrichum</taxon>
        <taxon>Colletotrichum orbiculare species complex</taxon>
    </lineage>
</organism>
<dbReference type="GO" id="GO:0005763">
    <property type="term" value="C:mitochondrial small ribosomal subunit"/>
    <property type="evidence" value="ECO:0007669"/>
    <property type="project" value="TreeGrafter"/>
</dbReference>
<evidence type="ECO:0000256" key="1">
    <source>
        <dbReference type="PIRNR" id="PIRNR037706"/>
    </source>
</evidence>
<comment type="subcellular location">
    <subcellularLocation>
        <location evidence="1">Mitochondrion</location>
    </subcellularLocation>
</comment>
<dbReference type="Proteomes" id="UP000295083">
    <property type="component" value="Unassembled WGS sequence"/>
</dbReference>
<keyword evidence="3" id="KW-1185">Reference proteome</keyword>
<keyword evidence="1 2" id="KW-0689">Ribosomal protein</keyword>
<dbReference type="InterPro" id="IPR017264">
    <property type="entry name" value="Ribosomal_mS37_fun"/>
</dbReference>